<keyword evidence="9" id="KW-1185">Reference proteome</keyword>
<comment type="cofactor">
    <cofactor evidence="1">
        <name>Zn(2+)</name>
        <dbReference type="ChEBI" id="CHEBI:29105"/>
    </cofactor>
</comment>
<evidence type="ECO:0000256" key="2">
    <source>
        <dbReference type="ARBA" id="ARBA00022723"/>
    </source>
</evidence>
<dbReference type="SMART" id="SM00382">
    <property type="entry name" value="AAA"/>
    <property type="match status" value="1"/>
</dbReference>
<comment type="similarity">
    <text evidence="5">Belongs to the AAA ATPase family.</text>
</comment>
<sequence>MLHQGGLRDLHFDGDGRFKVEPSLQTQSPQSCSTRRTATSTSCSSDASHESFESILSLYQAFAGSQGKWERWETNSVDCKQTNIVANLRVDDGDGTSQAGRGQAKNSLGNDSINNSLRQSSDNSRDQTSDLESTQGEFDSDDEELSERSFSPPCQEDTPSNPLINFNSRRKKISAIFISAIAIWVYSNYKSRRGHRRKIKYRRQSETVRWIIRLLSARMVGLGASVNSVVRNIVRGDAAANLNKLKNAPVTPLAHLLQVARRGDVSKVMMRGSTLSYRHTMQSANATPSHRWSKTTLPSNNSDLVQEIMKTLLNNGCDDITTLPDTLLQRFLKGPAVVALPFAYLGALYWMMRRLQRDQLQGDDDSPFSPKTRGSGHSATTFDDVAGIDSSVQELHEIVSYLKDPRSFHAIGARPPRGILLHGPPGCGKTHLARAIAGETERSGSSQLGGSTIDCFAVCSGSEFVETYVGRGAARVRTLFRNVREEALRNFAARQKSSAKAAGRGSFCRSILGFPGPVRRHSGEWEGVDMPMAILFIDEIDALAKSRNSSSILSSVGGCDEREQTLNQLLTELDGFETGSTTSQVNVIVIAATNRPEVLDPAILRPGRFDRHVKVDFPDARGREAILKVHARRIRLDSRSVDFSSLPSLEGFSGADLKNVINDAALQAVRTSSPAVNQSHLVDAVRKLRRTRGRPYY</sequence>
<proteinExistence type="inferred from homology"/>
<reference evidence="8 9" key="1">
    <citation type="journal article" date="2012" name="Genome Biol.">
        <title>Genome and low-iron response of an oceanic diatom adapted to chronic iron limitation.</title>
        <authorList>
            <person name="Lommer M."/>
            <person name="Specht M."/>
            <person name="Roy A.S."/>
            <person name="Kraemer L."/>
            <person name="Andreson R."/>
            <person name="Gutowska M.A."/>
            <person name="Wolf J."/>
            <person name="Bergner S.V."/>
            <person name="Schilhabel M.B."/>
            <person name="Klostermeier U.C."/>
            <person name="Beiko R.G."/>
            <person name="Rosenstiel P."/>
            <person name="Hippler M."/>
            <person name="Laroche J."/>
        </authorList>
    </citation>
    <scope>NUCLEOTIDE SEQUENCE [LARGE SCALE GENOMIC DNA]</scope>
    <source>
        <strain evidence="8 9">CCMP1005</strain>
    </source>
</reference>
<feature type="domain" description="AAA+ ATPase" evidence="7">
    <location>
        <begin position="415"/>
        <end position="619"/>
    </location>
</feature>
<evidence type="ECO:0000259" key="7">
    <source>
        <dbReference type="SMART" id="SM00382"/>
    </source>
</evidence>
<feature type="compositionally biased region" description="Basic and acidic residues" evidence="6">
    <location>
        <begin position="1"/>
        <end position="20"/>
    </location>
</feature>
<dbReference type="InterPro" id="IPR041569">
    <property type="entry name" value="AAA_lid_3"/>
</dbReference>
<dbReference type="AlphaFoldDB" id="K0R780"/>
<organism evidence="8 9">
    <name type="scientific">Thalassiosira oceanica</name>
    <name type="common">Marine diatom</name>
    <dbReference type="NCBI Taxonomy" id="159749"/>
    <lineage>
        <taxon>Eukaryota</taxon>
        <taxon>Sar</taxon>
        <taxon>Stramenopiles</taxon>
        <taxon>Ochrophyta</taxon>
        <taxon>Bacillariophyta</taxon>
        <taxon>Coscinodiscophyceae</taxon>
        <taxon>Thalassiosirophycidae</taxon>
        <taxon>Thalassiosirales</taxon>
        <taxon>Thalassiosiraceae</taxon>
        <taxon>Thalassiosira</taxon>
    </lineage>
</organism>
<evidence type="ECO:0000313" key="8">
    <source>
        <dbReference type="EMBL" id="EJK47909.1"/>
    </source>
</evidence>
<dbReference type="PANTHER" id="PTHR23076:SF97">
    <property type="entry name" value="ATP-DEPENDENT ZINC METALLOPROTEASE YME1L1"/>
    <property type="match status" value="1"/>
</dbReference>
<name>K0R780_THAOC</name>
<evidence type="ECO:0000256" key="4">
    <source>
        <dbReference type="ARBA" id="ARBA00023049"/>
    </source>
</evidence>
<dbReference type="Gene3D" id="3.40.50.300">
    <property type="entry name" value="P-loop containing nucleotide triphosphate hydrolases"/>
    <property type="match status" value="1"/>
</dbReference>
<dbReference type="SUPFAM" id="SSF52540">
    <property type="entry name" value="P-loop containing nucleoside triphosphate hydrolases"/>
    <property type="match status" value="1"/>
</dbReference>
<keyword evidence="3" id="KW-0862">Zinc</keyword>
<dbReference type="eggNOG" id="KOG0731">
    <property type="taxonomic scope" value="Eukaryota"/>
</dbReference>
<accession>K0R780</accession>
<dbReference type="Pfam" id="PF00004">
    <property type="entry name" value="AAA"/>
    <property type="match status" value="2"/>
</dbReference>
<keyword evidence="4" id="KW-0378">Hydrolase</keyword>
<dbReference type="GO" id="GO:0004176">
    <property type="term" value="F:ATP-dependent peptidase activity"/>
    <property type="evidence" value="ECO:0007669"/>
    <property type="project" value="TreeGrafter"/>
</dbReference>
<dbReference type="PANTHER" id="PTHR23076">
    <property type="entry name" value="METALLOPROTEASE M41 FTSH"/>
    <property type="match status" value="1"/>
</dbReference>
<dbReference type="GO" id="GO:0005524">
    <property type="term" value="F:ATP binding"/>
    <property type="evidence" value="ECO:0007669"/>
    <property type="project" value="UniProtKB-KW"/>
</dbReference>
<dbReference type="InterPro" id="IPR027417">
    <property type="entry name" value="P-loop_NTPase"/>
</dbReference>
<evidence type="ECO:0000313" key="9">
    <source>
        <dbReference type="Proteomes" id="UP000266841"/>
    </source>
</evidence>
<feature type="region of interest" description="Disordered" evidence="6">
    <location>
        <begin position="1"/>
        <end position="46"/>
    </location>
</feature>
<dbReference type="GO" id="GO:0046872">
    <property type="term" value="F:metal ion binding"/>
    <property type="evidence" value="ECO:0007669"/>
    <property type="project" value="UniProtKB-KW"/>
</dbReference>
<dbReference type="InterPro" id="IPR003960">
    <property type="entry name" value="ATPase_AAA_CS"/>
</dbReference>
<gene>
    <name evidence="8" type="ORF">THAOC_33341</name>
</gene>
<keyword evidence="4" id="KW-0645">Protease</keyword>
<feature type="region of interest" description="Disordered" evidence="6">
    <location>
        <begin position="90"/>
        <end position="165"/>
    </location>
</feature>
<feature type="compositionally biased region" description="Low complexity" evidence="6">
    <location>
        <begin position="31"/>
        <end position="46"/>
    </location>
</feature>
<dbReference type="Pfam" id="PF17862">
    <property type="entry name" value="AAA_lid_3"/>
    <property type="match status" value="1"/>
</dbReference>
<feature type="region of interest" description="Disordered" evidence="6">
    <location>
        <begin position="360"/>
        <end position="382"/>
    </location>
</feature>
<protein>
    <recommendedName>
        <fullName evidence="7">AAA+ ATPase domain-containing protein</fullName>
    </recommendedName>
</protein>
<keyword evidence="5" id="KW-0547">Nucleotide-binding</keyword>
<dbReference type="OrthoDB" id="1413014at2759"/>
<keyword evidence="4" id="KW-0482">Metalloprotease</keyword>
<keyword evidence="2" id="KW-0479">Metal-binding</keyword>
<evidence type="ECO:0000256" key="6">
    <source>
        <dbReference type="SAM" id="MobiDB-lite"/>
    </source>
</evidence>
<keyword evidence="5" id="KW-0067">ATP-binding</keyword>
<comment type="caution">
    <text evidence="8">The sequence shown here is derived from an EMBL/GenBank/DDBJ whole genome shotgun (WGS) entry which is preliminary data.</text>
</comment>
<dbReference type="GO" id="GO:0016887">
    <property type="term" value="F:ATP hydrolysis activity"/>
    <property type="evidence" value="ECO:0007669"/>
    <property type="project" value="InterPro"/>
</dbReference>
<dbReference type="EMBL" id="AGNL01046487">
    <property type="protein sequence ID" value="EJK47909.1"/>
    <property type="molecule type" value="Genomic_DNA"/>
</dbReference>
<dbReference type="GO" id="GO:0008237">
    <property type="term" value="F:metallopeptidase activity"/>
    <property type="evidence" value="ECO:0007669"/>
    <property type="project" value="UniProtKB-KW"/>
</dbReference>
<evidence type="ECO:0000256" key="5">
    <source>
        <dbReference type="RuleBase" id="RU003651"/>
    </source>
</evidence>
<dbReference type="Gene3D" id="1.10.8.60">
    <property type="match status" value="1"/>
</dbReference>
<evidence type="ECO:0000256" key="3">
    <source>
        <dbReference type="ARBA" id="ARBA00022833"/>
    </source>
</evidence>
<dbReference type="InterPro" id="IPR003959">
    <property type="entry name" value="ATPase_AAA_core"/>
</dbReference>
<evidence type="ECO:0000256" key="1">
    <source>
        <dbReference type="ARBA" id="ARBA00001947"/>
    </source>
</evidence>
<dbReference type="Proteomes" id="UP000266841">
    <property type="component" value="Unassembled WGS sequence"/>
</dbReference>
<dbReference type="InterPro" id="IPR003593">
    <property type="entry name" value="AAA+_ATPase"/>
</dbReference>
<dbReference type="GO" id="GO:0006508">
    <property type="term" value="P:proteolysis"/>
    <property type="evidence" value="ECO:0007669"/>
    <property type="project" value="TreeGrafter"/>
</dbReference>
<dbReference type="PROSITE" id="PS00674">
    <property type="entry name" value="AAA"/>
    <property type="match status" value="1"/>
</dbReference>
<feature type="compositionally biased region" description="Polar residues" evidence="6">
    <location>
        <begin position="95"/>
        <end position="122"/>
    </location>
</feature>